<dbReference type="AlphaFoldDB" id="A0AAE1J741"/>
<proteinExistence type="predicted"/>
<feature type="domain" description="CHY-type" evidence="5">
    <location>
        <begin position="115"/>
        <end position="191"/>
    </location>
</feature>
<evidence type="ECO:0000256" key="3">
    <source>
        <dbReference type="ARBA" id="ARBA00022833"/>
    </source>
</evidence>
<dbReference type="RefSeq" id="XP_062754336.1">
    <property type="nucleotide sequence ID" value="XM_062901376.1"/>
</dbReference>
<keyword evidence="7" id="KW-1185">Reference proteome</keyword>
<dbReference type="SUPFAM" id="SSF161219">
    <property type="entry name" value="CHY zinc finger-like"/>
    <property type="match status" value="1"/>
</dbReference>
<dbReference type="GeneID" id="87921281"/>
<keyword evidence="3" id="KW-0862">Zinc</keyword>
<dbReference type="InterPro" id="IPR052604">
    <property type="entry name" value="Mito_Tim_assembly_helper"/>
</dbReference>
<dbReference type="InterPro" id="IPR008913">
    <property type="entry name" value="Znf_CHY"/>
</dbReference>
<dbReference type="InterPro" id="IPR037274">
    <property type="entry name" value="Znf_CHY_sf"/>
</dbReference>
<keyword evidence="2 4" id="KW-0863">Zinc-finger</keyword>
<evidence type="ECO:0000256" key="2">
    <source>
        <dbReference type="ARBA" id="ARBA00022771"/>
    </source>
</evidence>
<dbReference type="PANTHER" id="PTHR28082">
    <property type="entry name" value="ZINC FINGER PROTEIN"/>
    <property type="match status" value="1"/>
</dbReference>
<accession>A0AAE1J741</accession>
<dbReference type="Pfam" id="PF05495">
    <property type="entry name" value="zf-CHY"/>
    <property type="match status" value="1"/>
</dbReference>
<organism evidence="6 7">
    <name type="scientific">Trichoderma aggressivum f. europaeum</name>
    <dbReference type="NCBI Taxonomy" id="173218"/>
    <lineage>
        <taxon>Eukaryota</taxon>
        <taxon>Fungi</taxon>
        <taxon>Dikarya</taxon>
        <taxon>Ascomycota</taxon>
        <taxon>Pezizomycotina</taxon>
        <taxon>Sordariomycetes</taxon>
        <taxon>Hypocreomycetidae</taxon>
        <taxon>Hypocreales</taxon>
        <taxon>Hypocreaceae</taxon>
        <taxon>Trichoderma</taxon>
    </lineage>
</organism>
<dbReference type="GO" id="GO:0005758">
    <property type="term" value="C:mitochondrial intermembrane space"/>
    <property type="evidence" value="ECO:0007669"/>
    <property type="project" value="TreeGrafter"/>
</dbReference>
<evidence type="ECO:0000313" key="7">
    <source>
        <dbReference type="Proteomes" id="UP001273209"/>
    </source>
</evidence>
<dbReference type="PANTHER" id="PTHR28082:SF2">
    <property type="entry name" value="CHY-TYPE DOMAIN-CONTAINING PROTEIN"/>
    <property type="match status" value="1"/>
</dbReference>
<gene>
    <name evidence="6" type="ORF">Triagg1_6720</name>
</gene>
<dbReference type="PROSITE" id="PS51266">
    <property type="entry name" value="ZF_CHY"/>
    <property type="match status" value="1"/>
</dbReference>
<evidence type="ECO:0000256" key="4">
    <source>
        <dbReference type="PROSITE-ProRule" id="PRU00601"/>
    </source>
</evidence>
<dbReference type="EMBL" id="JAWRVG010000027">
    <property type="protein sequence ID" value="KAK4069925.1"/>
    <property type="molecule type" value="Genomic_DNA"/>
</dbReference>
<evidence type="ECO:0000313" key="6">
    <source>
        <dbReference type="EMBL" id="KAK4069925.1"/>
    </source>
</evidence>
<name>A0AAE1J741_9HYPO</name>
<dbReference type="Proteomes" id="UP001273209">
    <property type="component" value="Unassembled WGS sequence"/>
</dbReference>
<keyword evidence="1" id="KW-0479">Metal-binding</keyword>
<sequence>MLTNNSKTRHHEEELFRRLRPTAAEGGVWEDKTQETKRFCSSSRTITTFATKDEKKEDPSILLISASSHPASLHILKPKSHESSIINISNPYPKTQLTMWYARNEPPANPTSSKPANENPPSKHILNAQVAIRSPCCRKWFDCAECHSEQETHPLKQSMEMTFACKKCKKVFRKDAEEFDESDEYCPHCDNHYVLEAKTPKAALTIEGDDVRMDNRLLKDERVRQGGRRTIFDPTPEADKLG</sequence>
<protein>
    <recommendedName>
        <fullName evidence="5">CHY-type domain-containing protein</fullName>
    </recommendedName>
</protein>
<dbReference type="GO" id="GO:0045041">
    <property type="term" value="P:protein import into mitochondrial intermembrane space"/>
    <property type="evidence" value="ECO:0007669"/>
    <property type="project" value="TreeGrafter"/>
</dbReference>
<evidence type="ECO:0000256" key="1">
    <source>
        <dbReference type="ARBA" id="ARBA00022723"/>
    </source>
</evidence>
<evidence type="ECO:0000259" key="5">
    <source>
        <dbReference type="PROSITE" id="PS51266"/>
    </source>
</evidence>
<dbReference type="GO" id="GO:0008270">
    <property type="term" value="F:zinc ion binding"/>
    <property type="evidence" value="ECO:0007669"/>
    <property type="project" value="UniProtKB-KW"/>
</dbReference>
<reference evidence="6" key="1">
    <citation type="submission" date="2023-11" db="EMBL/GenBank/DDBJ databases">
        <title>The genome sequences of three competitors of mushroom-forming fungi.</title>
        <authorList>
            <person name="Beijen E."/>
            <person name="Ohm R.A."/>
        </authorList>
    </citation>
    <scope>NUCLEOTIDE SEQUENCE</scope>
    <source>
        <strain evidence="6">CBS 100526</strain>
    </source>
</reference>
<comment type="caution">
    <text evidence="6">The sequence shown here is derived from an EMBL/GenBank/DDBJ whole genome shotgun (WGS) entry which is preliminary data.</text>
</comment>